<feature type="transmembrane region" description="Helical" evidence="1">
    <location>
        <begin position="147"/>
        <end position="178"/>
    </location>
</feature>
<dbReference type="AlphaFoldDB" id="A0A6B9GBE5"/>
<accession>A0A6B9GBE5</accession>
<evidence type="ECO:0000313" key="2">
    <source>
        <dbReference type="EMBL" id="QGY32660.1"/>
    </source>
</evidence>
<name>A0A6B9GBE5_PANCY</name>
<dbReference type="EMBL" id="CP024770">
    <property type="protein sequence ID" value="QGY32660.1"/>
    <property type="molecule type" value="Genomic_DNA"/>
</dbReference>
<dbReference type="Proteomes" id="UP000502005">
    <property type="component" value="Plasmid pNE1B"/>
</dbReference>
<organism evidence="2 3">
    <name type="scientific">Pantoea cypripedii</name>
    <name type="common">Pectobacterium cypripedii</name>
    <name type="synonym">Erwinia cypripedii</name>
    <dbReference type="NCBI Taxonomy" id="55209"/>
    <lineage>
        <taxon>Bacteria</taxon>
        <taxon>Pseudomonadati</taxon>
        <taxon>Pseudomonadota</taxon>
        <taxon>Gammaproteobacteria</taxon>
        <taxon>Enterobacterales</taxon>
        <taxon>Erwiniaceae</taxon>
        <taxon>Pantoea</taxon>
    </lineage>
</organism>
<keyword evidence="1" id="KW-0812">Transmembrane</keyword>
<keyword evidence="1" id="KW-1133">Transmembrane helix</keyword>
<gene>
    <name evidence="2" type="ORF">CUN67_27335</name>
</gene>
<proteinExistence type="predicted"/>
<geneLocation type="plasmid" evidence="3">
    <name>pne1b</name>
</geneLocation>
<evidence type="ECO:0000313" key="3">
    <source>
        <dbReference type="Proteomes" id="UP000502005"/>
    </source>
</evidence>
<keyword evidence="1" id="KW-0472">Membrane</keyword>
<keyword evidence="2" id="KW-0614">Plasmid</keyword>
<reference evidence="2 3" key="1">
    <citation type="submission" date="2017-11" db="EMBL/GenBank/DDBJ databases">
        <title>Genome sequence of Pantoea cypripedii NE1.</title>
        <authorList>
            <person name="Nascimento F.X."/>
        </authorList>
    </citation>
    <scope>NUCLEOTIDE SEQUENCE [LARGE SCALE GENOMIC DNA]</scope>
    <source>
        <strain evidence="2 3">NE1</strain>
        <plasmid evidence="3">pne1b</plasmid>
    </source>
</reference>
<evidence type="ECO:0000256" key="1">
    <source>
        <dbReference type="SAM" id="Phobius"/>
    </source>
</evidence>
<protein>
    <submittedName>
        <fullName evidence="2">Uncharacterized protein</fullName>
    </submittedName>
</protein>
<feature type="transmembrane region" description="Helical" evidence="1">
    <location>
        <begin position="198"/>
        <end position="222"/>
    </location>
</feature>
<feature type="transmembrane region" description="Helical" evidence="1">
    <location>
        <begin position="102"/>
        <end position="126"/>
    </location>
</feature>
<sequence length="350" mass="36685">MEEPHSVTLNASDLPAKEGNALTAGKDFTAIDIDGFAGEQIFTEDFIAIDIPDFTAELTKTDLSQVLNNFRTVFSRNLVSVGVSTAVREVFRHGLLPRLVTLAPAAVTTAGVISGLLPIILQLAGLTNDVYQGRQTLQSNCARLANIAMVSGAMAGLAFSSGLAAAAPALISAFWVYVPVRDLCQYFLTLRDNATPEAVLPAVVCAAGAYAVNQTLICLAMAHVADSLAALGPVTANVVSATCLNVIGETVEHITCRQLHASFTDSGALQIDCHLRSGEEITWQSIGDLLTIPIASRSALFASTYANTFAIQGGILVDSVTAAGSLALGYPMFIYSAEHKPVPSAQTDKG</sequence>